<dbReference type="SUPFAM" id="SSF51126">
    <property type="entry name" value="Pectin lyase-like"/>
    <property type="match status" value="1"/>
</dbReference>
<dbReference type="GO" id="GO:0045490">
    <property type="term" value="P:pectin catabolic process"/>
    <property type="evidence" value="ECO:0007669"/>
    <property type="project" value="UniProtKB-UniRule"/>
</dbReference>
<evidence type="ECO:0000256" key="12">
    <source>
        <dbReference type="RuleBase" id="RU000589"/>
    </source>
</evidence>
<dbReference type="InterPro" id="IPR000070">
    <property type="entry name" value="Pectinesterase_cat"/>
</dbReference>
<comment type="pathway">
    <text evidence="2 12">Glycan metabolism; pectin degradation; 2-dehydro-3-deoxy-D-gluconate from pectin: step 1/5.</text>
</comment>
<keyword evidence="7 12" id="KW-0063">Aspartyl esterase</keyword>
<evidence type="ECO:0000259" key="13">
    <source>
        <dbReference type="Pfam" id="PF01095"/>
    </source>
</evidence>
<dbReference type="PROSITE" id="PS00503">
    <property type="entry name" value="PECTINESTERASE_2"/>
    <property type="match status" value="1"/>
</dbReference>
<dbReference type="InterPro" id="IPR012334">
    <property type="entry name" value="Pectin_lyas_fold"/>
</dbReference>
<keyword evidence="6 12" id="KW-0378">Hydrolase</keyword>
<proteinExistence type="inferred from homology"/>
<dbReference type="EMBL" id="JARAOO010000003">
    <property type="protein sequence ID" value="KAJ7977681.1"/>
    <property type="molecule type" value="Genomic_DNA"/>
</dbReference>
<evidence type="ECO:0000256" key="1">
    <source>
        <dbReference type="ARBA" id="ARBA00004191"/>
    </source>
</evidence>
<feature type="domain" description="Pectinesterase catalytic" evidence="13">
    <location>
        <begin position="21"/>
        <end position="311"/>
    </location>
</feature>
<protein>
    <recommendedName>
        <fullName evidence="4 12">Pectinesterase</fullName>
        <ecNumber evidence="4 12">3.1.1.11</ecNumber>
    </recommendedName>
</protein>
<keyword evidence="8" id="KW-0325">Glycoprotein</keyword>
<dbReference type="Proteomes" id="UP001163823">
    <property type="component" value="Chromosome 3"/>
</dbReference>
<evidence type="ECO:0000256" key="9">
    <source>
        <dbReference type="ARBA" id="ARBA00047928"/>
    </source>
</evidence>
<keyword evidence="5" id="KW-0964">Secreted</keyword>
<dbReference type="KEGG" id="qsa:O6P43_007271"/>
<dbReference type="EC" id="3.1.1.11" evidence="4 12"/>
<evidence type="ECO:0000256" key="10">
    <source>
        <dbReference type="ARBA" id="ARBA00057335"/>
    </source>
</evidence>
<evidence type="ECO:0000256" key="8">
    <source>
        <dbReference type="ARBA" id="ARBA00023180"/>
    </source>
</evidence>
<comment type="similarity">
    <text evidence="3">Belongs to the pectinesterase family.</text>
</comment>
<dbReference type="PANTHER" id="PTHR31321:SF134">
    <property type="entry name" value="PECTINESTERASE"/>
    <property type="match status" value="1"/>
</dbReference>
<dbReference type="Gene3D" id="2.160.20.10">
    <property type="entry name" value="Single-stranded right-handed beta-helix, Pectin lyase-like"/>
    <property type="match status" value="1"/>
</dbReference>
<dbReference type="AlphaFoldDB" id="A0AAD7Q9Z6"/>
<dbReference type="FunFam" id="2.160.20.10:FF:000013">
    <property type="entry name" value="Pectinesterase"/>
    <property type="match status" value="1"/>
</dbReference>
<comment type="subcellular location">
    <subcellularLocation>
        <location evidence="1">Secreted</location>
        <location evidence="1">Cell wall</location>
    </subcellularLocation>
</comment>
<evidence type="ECO:0000256" key="7">
    <source>
        <dbReference type="ARBA" id="ARBA00023085"/>
    </source>
</evidence>
<evidence type="ECO:0000256" key="4">
    <source>
        <dbReference type="ARBA" id="ARBA00013229"/>
    </source>
</evidence>
<organism evidence="14 15">
    <name type="scientific">Quillaja saponaria</name>
    <name type="common">Soap bark tree</name>
    <dbReference type="NCBI Taxonomy" id="32244"/>
    <lineage>
        <taxon>Eukaryota</taxon>
        <taxon>Viridiplantae</taxon>
        <taxon>Streptophyta</taxon>
        <taxon>Embryophyta</taxon>
        <taxon>Tracheophyta</taxon>
        <taxon>Spermatophyta</taxon>
        <taxon>Magnoliopsida</taxon>
        <taxon>eudicotyledons</taxon>
        <taxon>Gunneridae</taxon>
        <taxon>Pentapetalae</taxon>
        <taxon>rosids</taxon>
        <taxon>fabids</taxon>
        <taxon>Fabales</taxon>
        <taxon>Quillajaceae</taxon>
        <taxon>Quillaja</taxon>
    </lineage>
</organism>
<dbReference type="InterPro" id="IPR033131">
    <property type="entry name" value="Pectinesterase_Asp_AS"/>
</dbReference>
<reference evidence="14" key="1">
    <citation type="journal article" date="2023" name="Science">
        <title>Elucidation of the pathway for biosynthesis of saponin adjuvants from the soapbark tree.</title>
        <authorList>
            <person name="Reed J."/>
            <person name="Orme A."/>
            <person name="El-Demerdash A."/>
            <person name="Owen C."/>
            <person name="Martin L.B.B."/>
            <person name="Misra R.C."/>
            <person name="Kikuchi S."/>
            <person name="Rejzek M."/>
            <person name="Martin A.C."/>
            <person name="Harkess A."/>
            <person name="Leebens-Mack J."/>
            <person name="Louveau T."/>
            <person name="Stephenson M.J."/>
            <person name="Osbourn A."/>
        </authorList>
    </citation>
    <scope>NUCLEOTIDE SEQUENCE</scope>
    <source>
        <strain evidence="14">S10</strain>
    </source>
</reference>
<evidence type="ECO:0000256" key="3">
    <source>
        <dbReference type="ARBA" id="ARBA00008891"/>
    </source>
</evidence>
<feature type="active site" evidence="11">
    <location>
        <position position="173"/>
    </location>
</feature>
<evidence type="ECO:0000256" key="2">
    <source>
        <dbReference type="ARBA" id="ARBA00005184"/>
    </source>
</evidence>
<dbReference type="GO" id="GO:0030599">
    <property type="term" value="F:pectinesterase activity"/>
    <property type="evidence" value="ECO:0007669"/>
    <property type="project" value="UniProtKB-UniRule"/>
</dbReference>
<evidence type="ECO:0000256" key="6">
    <source>
        <dbReference type="ARBA" id="ARBA00022801"/>
    </source>
</evidence>
<dbReference type="PANTHER" id="PTHR31321">
    <property type="entry name" value="ACYL-COA THIOESTER HYDROLASE YBHC-RELATED"/>
    <property type="match status" value="1"/>
</dbReference>
<dbReference type="Pfam" id="PF01095">
    <property type="entry name" value="Pectinesterase"/>
    <property type="match status" value="1"/>
</dbReference>
<keyword evidence="5" id="KW-0134">Cell wall</keyword>
<evidence type="ECO:0000256" key="11">
    <source>
        <dbReference type="PROSITE-ProRule" id="PRU10040"/>
    </source>
</evidence>
<gene>
    <name evidence="14" type="ORF">O6P43_007271</name>
</gene>
<evidence type="ECO:0000313" key="14">
    <source>
        <dbReference type="EMBL" id="KAJ7977681.1"/>
    </source>
</evidence>
<dbReference type="InterPro" id="IPR011050">
    <property type="entry name" value="Pectin_lyase_fold/virulence"/>
</dbReference>
<keyword evidence="15" id="KW-1185">Reference proteome</keyword>
<dbReference type="GO" id="GO:0042545">
    <property type="term" value="P:cell wall modification"/>
    <property type="evidence" value="ECO:0007669"/>
    <property type="project" value="UniProtKB-UniRule"/>
</dbReference>
<comment type="catalytic activity">
    <reaction evidence="9 12">
        <text>[(1-&gt;4)-alpha-D-galacturonosyl methyl ester](n) + n H2O = [(1-&gt;4)-alpha-D-galacturonosyl](n) + n methanol + n H(+)</text>
        <dbReference type="Rhea" id="RHEA:22380"/>
        <dbReference type="Rhea" id="RHEA-COMP:14570"/>
        <dbReference type="Rhea" id="RHEA-COMP:14573"/>
        <dbReference type="ChEBI" id="CHEBI:15377"/>
        <dbReference type="ChEBI" id="CHEBI:15378"/>
        <dbReference type="ChEBI" id="CHEBI:17790"/>
        <dbReference type="ChEBI" id="CHEBI:140522"/>
        <dbReference type="ChEBI" id="CHEBI:140523"/>
        <dbReference type="EC" id="3.1.1.11"/>
    </reaction>
</comment>
<accession>A0AAD7Q9Z6</accession>
<sequence length="324" mass="36173">MLILVFDACNASDCTNPPKIITINQSGEGNFKTIQSGIDSIPSKNSQWIQIKIPPGIYRENITIPKDKPCIYLEGSDMNSTSIEWHDEPRERTYPVLDSEADNVVVKGITFQNTYNHPVLVEAKENVIPAVAASISGDKSAFFECAFLGVQDTLFDYGGRHYFHNCFIQGAVDFIFGNGQSIYENCHIHYTVGKSGWDHGGGYITAHSRETPDDTSGFVFNNCTITGTRSKVNLGRPWRGYARVIFANSNMEDVITPHGWYASSYAGQEDNFTFVEEGNTGPGANRSQRVPWLKHMSESELNQFLNFSYIDQEGWIAKLPARAN</sequence>
<name>A0AAD7Q9Z6_QUISA</name>
<comment type="caution">
    <text evidence="14">The sequence shown here is derived from an EMBL/GenBank/DDBJ whole genome shotgun (WGS) entry which is preliminary data.</text>
</comment>
<comment type="function">
    <text evidence="10">Acts in the modification of cell walls via demethylesterification of cell wall pectin.</text>
</comment>
<evidence type="ECO:0000313" key="15">
    <source>
        <dbReference type="Proteomes" id="UP001163823"/>
    </source>
</evidence>
<evidence type="ECO:0000256" key="5">
    <source>
        <dbReference type="ARBA" id="ARBA00022512"/>
    </source>
</evidence>